<evidence type="ECO:0000313" key="3">
    <source>
        <dbReference type="Proteomes" id="UP000198356"/>
    </source>
</evidence>
<keyword evidence="3" id="KW-1185">Reference proteome</keyword>
<reference evidence="2 3" key="1">
    <citation type="submission" date="2017-06" db="EMBL/GenBank/DDBJ databases">
        <authorList>
            <person name="Kim H.J."/>
            <person name="Triplett B.A."/>
        </authorList>
    </citation>
    <scope>NUCLEOTIDE SEQUENCE [LARGE SCALE GENOMIC DNA]</scope>
    <source>
        <strain evidence="2 3">DSM 18704</strain>
    </source>
</reference>
<feature type="domain" description="PilZ" evidence="1">
    <location>
        <begin position="2"/>
        <end position="72"/>
    </location>
</feature>
<name>A0A239GX32_9BACT</name>
<dbReference type="Proteomes" id="UP000198356">
    <property type="component" value="Unassembled WGS sequence"/>
</dbReference>
<proteinExistence type="predicted"/>
<protein>
    <submittedName>
        <fullName evidence="2">PilZ domain-containing protein</fullName>
    </submittedName>
</protein>
<evidence type="ECO:0000313" key="2">
    <source>
        <dbReference type="EMBL" id="SNS73452.1"/>
    </source>
</evidence>
<dbReference type="Gene3D" id="2.40.10.220">
    <property type="entry name" value="predicted glycosyltransferase like domains"/>
    <property type="match status" value="1"/>
</dbReference>
<dbReference type="Pfam" id="PF07238">
    <property type="entry name" value="PilZ"/>
    <property type="match status" value="1"/>
</dbReference>
<dbReference type="AlphaFoldDB" id="A0A239GX32"/>
<dbReference type="GO" id="GO:0035438">
    <property type="term" value="F:cyclic-di-GMP binding"/>
    <property type="evidence" value="ECO:0007669"/>
    <property type="project" value="InterPro"/>
</dbReference>
<evidence type="ECO:0000259" key="1">
    <source>
        <dbReference type="Pfam" id="PF07238"/>
    </source>
</evidence>
<gene>
    <name evidence="2" type="ORF">SAMN05421770_102113</name>
</gene>
<accession>A0A239GX32</accession>
<dbReference type="EMBL" id="FZOU01000002">
    <property type="protein sequence ID" value="SNS73452.1"/>
    <property type="molecule type" value="Genomic_DNA"/>
</dbReference>
<dbReference type="InterPro" id="IPR009875">
    <property type="entry name" value="PilZ_domain"/>
</dbReference>
<organism evidence="2 3">
    <name type="scientific">Granulicella rosea</name>
    <dbReference type="NCBI Taxonomy" id="474952"/>
    <lineage>
        <taxon>Bacteria</taxon>
        <taxon>Pseudomonadati</taxon>
        <taxon>Acidobacteriota</taxon>
        <taxon>Terriglobia</taxon>
        <taxon>Terriglobales</taxon>
        <taxon>Acidobacteriaceae</taxon>
        <taxon>Granulicella</taxon>
    </lineage>
</organism>
<sequence>MQLAIRIKTEDGEIEAVTENISANGILFSGESLPAVDSRIEFTIDMPASVMGSASDVSIHCTGRVVRHQVKGDLKQAAAIIDEYFLKA</sequence>